<keyword evidence="8" id="KW-1185">Reference proteome</keyword>
<dbReference type="InterPro" id="IPR036864">
    <property type="entry name" value="Zn2-C6_fun-type_DNA-bd_sf"/>
</dbReference>
<dbReference type="GO" id="GO:0000981">
    <property type="term" value="F:DNA-binding transcription factor activity, RNA polymerase II-specific"/>
    <property type="evidence" value="ECO:0007669"/>
    <property type="project" value="InterPro"/>
</dbReference>
<reference evidence="7 8" key="1">
    <citation type="submission" date="2023-08" db="EMBL/GenBank/DDBJ databases">
        <authorList>
            <person name="Palmer J.M."/>
        </authorList>
    </citation>
    <scope>NUCLEOTIDE SEQUENCE [LARGE SCALE GENOMIC DNA]</scope>
    <source>
        <strain evidence="7 8">TWF481</strain>
    </source>
</reference>
<dbReference type="SMART" id="SM00066">
    <property type="entry name" value="GAL4"/>
    <property type="match status" value="1"/>
</dbReference>
<dbReference type="Proteomes" id="UP001370758">
    <property type="component" value="Unassembled WGS sequence"/>
</dbReference>
<accession>A0AAV9VXW2</accession>
<evidence type="ECO:0000256" key="5">
    <source>
        <dbReference type="ARBA" id="ARBA00023242"/>
    </source>
</evidence>
<keyword evidence="2" id="KW-0479">Metal-binding</keyword>
<dbReference type="CDD" id="cd12148">
    <property type="entry name" value="fungal_TF_MHR"/>
    <property type="match status" value="1"/>
</dbReference>
<dbReference type="GO" id="GO:0005634">
    <property type="term" value="C:nucleus"/>
    <property type="evidence" value="ECO:0007669"/>
    <property type="project" value="UniProtKB-SubCell"/>
</dbReference>
<evidence type="ECO:0000256" key="4">
    <source>
        <dbReference type="ARBA" id="ARBA00023163"/>
    </source>
</evidence>
<dbReference type="InterPro" id="IPR001138">
    <property type="entry name" value="Zn2Cys6_DnaBD"/>
</dbReference>
<dbReference type="Gene3D" id="4.10.240.10">
    <property type="entry name" value="Zn(2)-C6 fungal-type DNA-binding domain"/>
    <property type="match status" value="1"/>
</dbReference>
<feature type="domain" description="Zn(2)-C6 fungal-type" evidence="6">
    <location>
        <begin position="16"/>
        <end position="45"/>
    </location>
</feature>
<evidence type="ECO:0000256" key="2">
    <source>
        <dbReference type="ARBA" id="ARBA00022723"/>
    </source>
</evidence>
<proteinExistence type="predicted"/>
<dbReference type="CDD" id="cd00067">
    <property type="entry name" value="GAL4"/>
    <property type="match status" value="1"/>
</dbReference>
<dbReference type="PANTHER" id="PTHR47338">
    <property type="entry name" value="ZN(II)2CYS6 TRANSCRIPTION FACTOR (EUROFUNG)-RELATED"/>
    <property type="match status" value="1"/>
</dbReference>
<evidence type="ECO:0000313" key="8">
    <source>
        <dbReference type="Proteomes" id="UP001370758"/>
    </source>
</evidence>
<dbReference type="PROSITE" id="PS50048">
    <property type="entry name" value="ZN2_CY6_FUNGAL_2"/>
    <property type="match status" value="1"/>
</dbReference>
<name>A0AAV9VXW2_9PEZI</name>
<dbReference type="Pfam" id="PF00172">
    <property type="entry name" value="Zn_clus"/>
    <property type="match status" value="1"/>
</dbReference>
<dbReference type="GO" id="GO:0008270">
    <property type="term" value="F:zinc ion binding"/>
    <property type="evidence" value="ECO:0007669"/>
    <property type="project" value="InterPro"/>
</dbReference>
<organism evidence="7 8">
    <name type="scientific">Arthrobotrys musiformis</name>
    <dbReference type="NCBI Taxonomy" id="47236"/>
    <lineage>
        <taxon>Eukaryota</taxon>
        <taxon>Fungi</taxon>
        <taxon>Dikarya</taxon>
        <taxon>Ascomycota</taxon>
        <taxon>Pezizomycotina</taxon>
        <taxon>Orbiliomycetes</taxon>
        <taxon>Orbiliales</taxon>
        <taxon>Orbiliaceae</taxon>
        <taxon>Arthrobotrys</taxon>
    </lineage>
</organism>
<comment type="caution">
    <text evidence="7">The sequence shown here is derived from an EMBL/GenBank/DDBJ whole genome shotgun (WGS) entry which is preliminary data.</text>
</comment>
<dbReference type="PANTHER" id="PTHR47338:SF5">
    <property type="entry name" value="ZN(II)2CYS6 TRANSCRIPTION FACTOR (EUROFUNG)"/>
    <property type="match status" value="1"/>
</dbReference>
<comment type="subcellular location">
    <subcellularLocation>
        <location evidence="1">Nucleus</location>
    </subcellularLocation>
</comment>
<evidence type="ECO:0000259" key="6">
    <source>
        <dbReference type="PROSITE" id="PS50048"/>
    </source>
</evidence>
<gene>
    <name evidence="7" type="ORF">TWF481_002955</name>
</gene>
<keyword evidence="3" id="KW-0805">Transcription regulation</keyword>
<evidence type="ECO:0000256" key="3">
    <source>
        <dbReference type="ARBA" id="ARBA00023015"/>
    </source>
</evidence>
<dbReference type="InterPro" id="IPR050815">
    <property type="entry name" value="TF_fung"/>
</dbReference>
<dbReference type="AlphaFoldDB" id="A0AAV9VXW2"/>
<keyword evidence="4" id="KW-0804">Transcription</keyword>
<keyword evidence="5" id="KW-0539">Nucleus</keyword>
<dbReference type="PROSITE" id="PS00463">
    <property type="entry name" value="ZN2_CY6_FUNGAL_1"/>
    <property type="match status" value="1"/>
</dbReference>
<protein>
    <recommendedName>
        <fullName evidence="6">Zn(2)-C6 fungal-type domain-containing protein</fullName>
    </recommendedName>
</protein>
<evidence type="ECO:0000313" key="7">
    <source>
        <dbReference type="EMBL" id="KAK6495910.1"/>
    </source>
</evidence>
<dbReference type="EMBL" id="JAVHJL010000012">
    <property type="protein sequence ID" value="KAK6495910.1"/>
    <property type="molecule type" value="Genomic_DNA"/>
</dbReference>
<evidence type="ECO:0000256" key="1">
    <source>
        <dbReference type="ARBA" id="ARBA00004123"/>
    </source>
</evidence>
<dbReference type="SUPFAM" id="SSF57701">
    <property type="entry name" value="Zn2/Cys6 DNA-binding domain"/>
    <property type="match status" value="1"/>
</dbReference>
<sequence>MKPVANSQVHVHMRKSCRFCRQRKIKCSRQNICSACRRRKIDCIYEAEASKGRPRKGVPKGGRIERVEGGTPTTFGYLAHAEDNLLMKLRLIYDNIFSLRLSYEVKSGVGVRYAFTPLSPTIERIGATDEIHGSGNTLPPSFGLSNIDNESILGIINYEIIEIVCSNVSSLRCESSGGDKLRLISKSLLMDGSSRTFEPEARISLEDPLIQLQTEAHTISQMVDIWLSEHPLSCIISKTLLLHSVENSEYDPALLSIILSDAFRFSMISGGDEAKKLYHWAIACLQNIPDSTATMSTAQTLILLGWYELRQNRPKRAICYFIKSSRVVQILWEGITGGEGPCTSQINGMREREVQTELIINMQLITSALRLWMLLQANPSFNLTDLQEAKSFATPLISKETNSKLIELDLASDNVSTLNAQAKSIRSLFFLSVTTFTASRLLVIYHKYARYFPSKILMQSFTEECSAAINNVRESFYGPSQNPMSMESDLMFLIFESAIFFPNFVEQDKQGQPIDERNAEELIRLLELIPQQPSLSSYLMGQEIPRLNNNAELPTELIAIALGVSAHILRHLVGFYGGGHTVVSTNSTRYADLARITATTLDLLESGRLPLFASRIRDTKRLLREIKLILQNLSSVPRVELRSSDPGSSDWSVSSFPMAAYYTEGPLQIVPGVSDQISYETPTATASLTISRPEPAYTTRNEQIVATTFLDGHQC</sequence>